<dbReference type="AlphaFoldDB" id="A0AA36UPZ9"/>
<dbReference type="EMBL" id="AAXMUW010000003">
    <property type="protein sequence ID" value="EGQ9133990.1"/>
    <property type="molecule type" value="Genomic_DNA"/>
</dbReference>
<organism evidence="1 2">
    <name type="scientific">Vibrio alginolyticus</name>
    <dbReference type="NCBI Taxonomy" id="663"/>
    <lineage>
        <taxon>Bacteria</taxon>
        <taxon>Pseudomonadati</taxon>
        <taxon>Pseudomonadota</taxon>
        <taxon>Gammaproteobacteria</taxon>
        <taxon>Vibrionales</taxon>
        <taxon>Vibrionaceae</taxon>
        <taxon>Vibrio</taxon>
    </lineage>
</organism>
<comment type="caution">
    <text evidence="1">The sequence shown here is derived from an EMBL/GenBank/DDBJ whole genome shotgun (WGS) entry which is preliminary data.</text>
</comment>
<accession>A0AA36UPZ9</accession>
<gene>
    <name evidence="1" type="ORF">GHY86_02315</name>
</gene>
<protein>
    <submittedName>
        <fullName evidence="1">Uncharacterized protein</fullName>
    </submittedName>
</protein>
<dbReference type="Proteomes" id="UP000714625">
    <property type="component" value="Unassembled WGS sequence"/>
</dbReference>
<evidence type="ECO:0000313" key="2">
    <source>
        <dbReference type="Proteomes" id="UP000714625"/>
    </source>
</evidence>
<name>A0AA36UPZ9_VIBAL</name>
<evidence type="ECO:0000313" key="1">
    <source>
        <dbReference type="EMBL" id="EGQ9133990.1"/>
    </source>
</evidence>
<proteinExistence type="predicted"/>
<reference evidence="1" key="1">
    <citation type="submission" date="2019-11" db="EMBL/GenBank/DDBJ databases">
        <authorList>
            <consortium name="PulseNet: The National Subtyping Network for Foodborne Disease Surveillance"/>
            <person name="Tarr C.L."/>
            <person name="Trees E."/>
            <person name="Katz L.S."/>
            <person name="Carleton-Romer H.A."/>
            <person name="Stroika S."/>
            <person name="Kucerova Z."/>
            <person name="Roache K.F."/>
            <person name="Sabol A.L."/>
            <person name="Besser J."/>
            <person name="Gerner-Smidt P."/>
        </authorList>
    </citation>
    <scope>NUCLEOTIDE SEQUENCE</scope>
    <source>
        <strain evidence="1">PNUSAV001129</strain>
    </source>
</reference>
<sequence>MMTINEQENLTLSDRKCCTESVRIFASNKNKMGSSWLPKTNSKNISGKQFESVLLVSIYRYHACGTRIEH</sequence>